<dbReference type="Gene3D" id="2.30.40.10">
    <property type="entry name" value="Urease, subunit C, domain 1"/>
    <property type="match status" value="1"/>
</dbReference>
<gene>
    <name evidence="3" type="ORF">JCM19241_3291</name>
</gene>
<feature type="chain" id="PRO_5002123397" evidence="1">
    <location>
        <begin position="25"/>
        <end position="560"/>
    </location>
</feature>
<reference evidence="3 4" key="1">
    <citation type="submission" date="2015-01" db="EMBL/GenBank/DDBJ databases">
        <title>Vibrio sp. C94 JCM 19241 whole genome shotgun sequence.</title>
        <authorList>
            <person name="Sawabe T."/>
            <person name="Meirelles P."/>
            <person name="Feng G."/>
            <person name="Sayaka M."/>
            <person name="Hattori M."/>
            <person name="Ohkuma M."/>
        </authorList>
    </citation>
    <scope>NUCLEOTIDE SEQUENCE [LARGE SCALE GENOMIC DNA]</scope>
    <source>
        <strain evidence="4">JCM 19241</strain>
    </source>
</reference>
<dbReference type="AlphaFoldDB" id="A0A0B8QLP5"/>
<dbReference type="Gene3D" id="3.10.310.70">
    <property type="match status" value="1"/>
</dbReference>
<dbReference type="InterPro" id="IPR011059">
    <property type="entry name" value="Metal-dep_hydrolase_composite"/>
</dbReference>
<dbReference type="SUPFAM" id="SSF51556">
    <property type="entry name" value="Metallo-dependent hydrolases"/>
    <property type="match status" value="1"/>
</dbReference>
<sequence length="560" mass="60591">MTKLRKTKLSLLLGLVGCATTVYATDNDINVLINADIITMNPDKPSAQAIAYADGKILAIGSTQHVQSIAGKDANIVDLKGKTVIPGLIETHDHIFLSSATAVITDVAPFTTPKLSDALVKIGETKVNEEGWVIAFGADQTLYEEKRGPHITELDALFPNDPVAIFHLSGHGAYVNSKALELAGIDESTADPQGGFFEKDENGKLTGFLSGQPAIFMVTNYPAADAYTTTVAAKQRAAAGITTASDFSVMNEPILELLSDVTAQEGFSTRIVGGLFSTAPNFDELARSVPDYENELFKVPFVKTWTDGSIQGGTGNLTQGYYDEAFGESGAQGTQEYYNQQMLDIYALGMWPAFHTNGDGATDMALNAIEFAQNETKNTDIRPQLIHVQYTRPEQITRMSELNTQPTFFTTHIYYWGDLHYESTLGAERAQRLSAMKDAVDAGLKPAMHNDKPVSDIDPFLNIELAVTRTSSSGRVLGADQAITPYQALEAYTTHAAYQFGMEDVAGSLEVGKYADFVVIDANPLSVEPTSIRNIQVQGTVMNGNVTYSGLDELDTLNSQ</sequence>
<proteinExistence type="predicted"/>
<evidence type="ECO:0000313" key="4">
    <source>
        <dbReference type="Proteomes" id="UP000031666"/>
    </source>
</evidence>
<evidence type="ECO:0000256" key="1">
    <source>
        <dbReference type="SAM" id="SignalP"/>
    </source>
</evidence>
<dbReference type="EMBL" id="BBSC01000004">
    <property type="protein sequence ID" value="GAM75379.1"/>
    <property type="molecule type" value="Genomic_DNA"/>
</dbReference>
<accession>A0A0B8QLP5</accession>
<dbReference type="Gene3D" id="3.20.20.140">
    <property type="entry name" value="Metal-dependent hydrolases"/>
    <property type="match status" value="1"/>
</dbReference>
<name>A0A0B8QLP5_9VIBR</name>
<dbReference type="InterPro" id="IPR032466">
    <property type="entry name" value="Metal_Hydrolase"/>
</dbReference>
<dbReference type="PANTHER" id="PTHR22642:SF2">
    <property type="entry name" value="PROTEIN LONG AFTER FAR-RED 3"/>
    <property type="match status" value="1"/>
</dbReference>
<dbReference type="Proteomes" id="UP000031666">
    <property type="component" value="Unassembled WGS sequence"/>
</dbReference>
<keyword evidence="1" id="KW-0732">Signal</keyword>
<feature type="domain" description="Amidohydrolase 3" evidence="2">
    <location>
        <begin position="76"/>
        <end position="548"/>
    </location>
</feature>
<reference evidence="3 4" key="2">
    <citation type="submission" date="2015-01" db="EMBL/GenBank/DDBJ databases">
        <authorList>
            <consortium name="NBRP consortium"/>
            <person name="Sawabe T."/>
            <person name="Meirelles P."/>
            <person name="Feng G."/>
            <person name="Sayaka M."/>
            <person name="Hattori M."/>
            <person name="Ohkuma M."/>
        </authorList>
    </citation>
    <scope>NUCLEOTIDE SEQUENCE [LARGE SCALE GENOMIC DNA]</scope>
    <source>
        <strain evidence="4">JCM 19241</strain>
    </source>
</reference>
<keyword evidence="3" id="KW-0378">Hydrolase</keyword>
<dbReference type="Pfam" id="PF07969">
    <property type="entry name" value="Amidohydro_3"/>
    <property type="match status" value="1"/>
</dbReference>
<evidence type="ECO:0000259" key="2">
    <source>
        <dbReference type="Pfam" id="PF07969"/>
    </source>
</evidence>
<dbReference type="PANTHER" id="PTHR22642">
    <property type="entry name" value="IMIDAZOLONEPROPIONASE"/>
    <property type="match status" value="1"/>
</dbReference>
<dbReference type="CDD" id="cd01300">
    <property type="entry name" value="YtcJ_like"/>
    <property type="match status" value="1"/>
</dbReference>
<feature type="signal peptide" evidence="1">
    <location>
        <begin position="1"/>
        <end position="24"/>
    </location>
</feature>
<comment type="caution">
    <text evidence="3">The sequence shown here is derived from an EMBL/GenBank/DDBJ whole genome shotgun (WGS) entry which is preliminary data.</text>
</comment>
<evidence type="ECO:0000313" key="3">
    <source>
        <dbReference type="EMBL" id="GAM75379.1"/>
    </source>
</evidence>
<dbReference type="GO" id="GO:0016810">
    <property type="term" value="F:hydrolase activity, acting on carbon-nitrogen (but not peptide) bonds"/>
    <property type="evidence" value="ECO:0007669"/>
    <property type="project" value="InterPro"/>
</dbReference>
<dbReference type="InterPro" id="IPR033932">
    <property type="entry name" value="YtcJ-like"/>
</dbReference>
<dbReference type="SUPFAM" id="SSF51338">
    <property type="entry name" value="Composite domain of metallo-dependent hydrolases"/>
    <property type="match status" value="1"/>
</dbReference>
<dbReference type="STRING" id="1481914.JCM19241_3291"/>
<dbReference type="InterPro" id="IPR013108">
    <property type="entry name" value="Amidohydro_3"/>
</dbReference>
<organism evidence="3 4">
    <name type="scientific">Vibrio ishigakensis</name>
    <dbReference type="NCBI Taxonomy" id="1481914"/>
    <lineage>
        <taxon>Bacteria</taxon>
        <taxon>Pseudomonadati</taxon>
        <taxon>Pseudomonadota</taxon>
        <taxon>Gammaproteobacteria</taxon>
        <taxon>Vibrionales</taxon>
        <taxon>Vibrionaceae</taxon>
        <taxon>Vibrio</taxon>
    </lineage>
</organism>
<protein>
    <submittedName>
        <fullName evidence="3">Metal-dependent hydrolase</fullName>
    </submittedName>
</protein>